<keyword evidence="3" id="KW-1003">Cell membrane</keyword>
<feature type="transmembrane region" description="Helical" evidence="7">
    <location>
        <begin position="203"/>
        <end position="221"/>
    </location>
</feature>
<evidence type="ECO:0000256" key="4">
    <source>
        <dbReference type="ARBA" id="ARBA00022692"/>
    </source>
</evidence>
<keyword evidence="12" id="KW-1185">Reference proteome</keyword>
<dbReference type="SUPFAM" id="SSF50182">
    <property type="entry name" value="Sm-like ribonucleoproteins"/>
    <property type="match status" value="1"/>
</dbReference>
<evidence type="ECO:0000259" key="9">
    <source>
        <dbReference type="Pfam" id="PF00924"/>
    </source>
</evidence>
<keyword evidence="8" id="KW-0732">Signal</keyword>
<feature type="transmembrane region" description="Helical" evidence="7">
    <location>
        <begin position="233"/>
        <end position="250"/>
    </location>
</feature>
<dbReference type="Pfam" id="PF00924">
    <property type="entry name" value="MS_channel_2nd"/>
    <property type="match status" value="1"/>
</dbReference>
<accession>A0A918KLZ0</accession>
<dbReference type="AlphaFoldDB" id="A0A918KLZ0"/>
<evidence type="ECO:0000259" key="10">
    <source>
        <dbReference type="Pfam" id="PF21082"/>
    </source>
</evidence>
<dbReference type="PANTHER" id="PTHR30347:SF1">
    <property type="entry name" value="MECHANOSENSITIVE CHANNEL MSCK"/>
    <property type="match status" value="1"/>
</dbReference>
<evidence type="ECO:0000256" key="5">
    <source>
        <dbReference type="ARBA" id="ARBA00022989"/>
    </source>
</evidence>
<evidence type="ECO:0000313" key="11">
    <source>
        <dbReference type="EMBL" id="GGX67556.1"/>
    </source>
</evidence>
<dbReference type="Proteomes" id="UP000600865">
    <property type="component" value="Unassembled WGS sequence"/>
</dbReference>
<comment type="subcellular location">
    <subcellularLocation>
        <location evidence="1">Cell membrane</location>
        <topology evidence="1">Multi-pass membrane protein</topology>
    </subcellularLocation>
</comment>
<evidence type="ECO:0000256" key="2">
    <source>
        <dbReference type="ARBA" id="ARBA00008017"/>
    </source>
</evidence>
<dbReference type="InterPro" id="IPR011066">
    <property type="entry name" value="MscS_channel_C_sf"/>
</dbReference>
<organism evidence="11 12">
    <name type="scientific">Litorimonas cladophorae</name>
    <dbReference type="NCBI Taxonomy" id="1220491"/>
    <lineage>
        <taxon>Bacteria</taxon>
        <taxon>Pseudomonadati</taxon>
        <taxon>Pseudomonadota</taxon>
        <taxon>Alphaproteobacteria</taxon>
        <taxon>Maricaulales</taxon>
        <taxon>Robiginitomaculaceae</taxon>
    </lineage>
</organism>
<feature type="transmembrane region" description="Helical" evidence="7">
    <location>
        <begin position="340"/>
        <end position="371"/>
    </location>
</feature>
<name>A0A918KLZ0_9PROT</name>
<dbReference type="InterPro" id="IPR006685">
    <property type="entry name" value="MscS_channel_2nd"/>
</dbReference>
<evidence type="ECO:0000313" key="12">
    <source>
        <dbReference type="Proteomes" id="UP000600865"/>
    </source>
</evidence>
<dbReference type="InterPro" id="IPR052702">
    <property type="entry name" value="MscS-like_channel"/>
</dbReference>
<feature type="domain" description="Mechanosensitive ion channel MscS" evidence="9">
    <location>
        <begin position="360"/>
        <end position="426"/>
    </location>
</feature>
<feature type="transmembrane region" description="Helical" evidence="7">
    <location>
        <begin position="125"/>
        <end position="146"/>
    </location>
</feature>
<dbReference type="InterPro" id="IPR011014">
    <property type="entry name" value="MscS_channel_TM-2"/>
</dbReference>
<gene>
    <name evidence="11" type="ORF">GCM10011309_16620</name>
</gene>
<dbReference type="EMBL" id="BMYV01000002">
    <property type="protein sequence ID" value="GGX67556.1"/>
    <property type="molecule type" value="Genomic_DNA"/>
</dbReference>
<protein>
    <submittedName>
        <fullName evidence="11">Uncharacterized protein</fullName>
    </submittedName>
</protein>
<dbReference type="InterPro" id="IPR049278">
    <property type="entry name" value="MS_channel_C"/>
</dbReference>
<dbReference type="InterPro" id="IPR006686">
    <property type="entry name" value="MscS_channel_CS"/>
</dbReference>
<evidence type="ECO:0000256" key="8">
    <source>
        <dbReference type="SAM" id="SignalP"/>
    </source>
</evidence>
<dbReference type="Gene3D" id="2.30.30.60">
    <property type="match status" value="1"/>
</dbReference>
<comment type="similarity">
    <text evidence="2">Belongs to the MscS (TC 1.A.23) family.</text>
</comment>
<keyword evidence="5 7" id="KW-1133">Transmembrane helix</keyword>
<keyword evidence="6 7" id="KW-0472">Membrane</keyword>
<evidence type="ECO:0000256" key="7">
    <source>
        <dbReference type="SAM" id="Phobius"/>
    </source>
</evidence>
<evidence type="ECO:0000256" key="6">
    <source>
        <dbReference type="ARBA" id="ARBA00023136"/>
    </source>
</evidence>
<feature type="transmembrane region" description="Helical" evidence="7">
    <location>
        <begin position="313"/>
        <end position="334"/>
    </location>
</feature>
<comment type="caution">
    <text evidence="11">The sequence shown here is derived from an EMBL/GenBank/DDBJ whole genome shotgun (WGS) entry which is preliminary data.</text>
</comment>
<feature type="domain" description="Mechanosensitive ion channel MscS C-terminal" evidence="10">
    <location>
        <begin position="434"/>
        <end position="518"/>
    </location>
</feature>
<dbReference type="GO" id="GO:0005886">
    <property type="term" value="C:plasma membrane"/>
    <property type="evidence" value="ECO:0007669"/>
    <property type="project" value="UniProtKB-SubCell"/>
</dbReference>
<reference evidence="11 12" key="1">
    <citation type="journal article" date="2014" name="Int. J. Syst. Evol. Microbiol.">
        <title>Complete genome sequence of Corynebacterium casei LMG S-19264T (=DSM 44701T), isolated from a smear-ripened cheese.</title>
        <authorList>
            <consortium name="US DOE Joint Genome Institute (JGI-PGF)"/>
            <person name="Walter F."/>
            <person name="Albersmeier A."/>
            <person name="Kalinowski J."/>
            <person name="Ruckert C."/>
        </authorList>
    </citation>
    <scope>NUCLEOTIDE SEQUENCE [LARGE SCALE GENOMIC DNA]</scope>
    <source>
        <strain evidence="11 12">KCTC 23968</strain>
    </source>
</reference>
<proteinExistence type="inferred from homology"/>
<dbReference type="SUPFAM" id="SSF82689">
    <property type="entry name" value="Mechanosensitive channel protein MscS (YggB), C-terminal domain"/>
    <property type="match status" value="1"/>
</dbReference>
<dbReference type="PROSITE" id="PS01246">
    <property type="entry name" value="UPF0003"/>
    <property type="match status" value="1"/>
</dbReference>
<keyword evidence="4 7" id="KW-0812">Transmembrane</keyword>
<evidence type="ECO:0000256" key="3">
    <source>
        <dbReference type="ARBA" id="ARBA00022475"/>
    </source>
</evidence>
<evidence type="ECO:0000256" key="1">
    <source>
        <dbReference type="ARBA" id="ARBA00004651"/>
    </source>
</evidence>
<feature type="transmembrane region" description="Helical" evidence="7">
    <location>
        <begin position="176"/>
        <end position="197"/>
    </location>
</feature>
<sequence>MFRLRVLALTLLALIFSSLSGWAQTSEVEPPAAAPENVVEIPAAVPVVDLDDPAIRAALEAREAADAALAEAVRKQAEEAQNLEGKGTGEGEKKESIIPSSPEDIKALAASIGDKILGWLKSPSFLAQVGAIIFAFIVSPLVGRALRKKVFLFRDPPVEDVKFRLIRDYIYRARNLLRPIVFVGLLAAFAAILTAIPAAGQSWLVKLVQSLAVVFLLYKTITEFVGNELIRKIAIWTVIPLALIMTFGYFDDLINALNGAQIMAIGDTPITLMTVILLLIFGSIFFKLGNVANAKGQSAIRSQEGLDAATQEVVGKLFQMVLFTIIFILVMGAAKVPLSGLVVIFSALSLGIGLGLQPIAANFVSGLIILFDRSVRVGDYVVLPDGQEGFVEAINMRNTVVETPDGKDIMVPNTKFTEEAYENWTHKDPRQRYEVHFSVAYDTDIDTLEDMLIPEVLKHPQVLREPEMPDLEFRSFGDNGINMAIEFWCDGIDDGPNKFTSDLNFIVWRTLRDNKIEIPFPQRVTHVKSV</sequence>
<dbReference type="SUPFAM" id="SSF82861">
    <property type="entry name" value="Mechanosensitive channel protein MscS (YggB), transmembrane region"/>
    <property type="match status" value="1"/>
</dbReference>
<dbReference type="InterPro" id="IPR010920">
    <property type="entry name" value="LSM_dom_sf"/>
</dbReference>
<dbReference type="Gene3D" id="1.10.287.1260">
    <property type="match status" value="1"/>
</dbReference>
<dbReference type="PANTHER" id="PTHR30347">
    <property type="entry name" value="POTASSIUM CHANNEL RELATED"/>
    <property type="match status" value="1"/>
</dbReference>
<dbReference type="GO" id="GO:0008381">
    <property type="term" value="F:mechanosensitive monoatomic ion channel activity"/>
    <property type="evidence" value="ECO:0007669"/>
    <property type="project" value="UniProtKB-ARBA"/>
</dbReference>
<feature type="chain" id="PRO_5037978165" evidence="8">
    <location>
        <begin position="24"/>
        <end position="530"/>
    </location>
</feature>
<feature type="transmembrane region" description="Helical" evidence="7">
    <location>
        <begin position="270"/>
        <end position="292"/>
    </location>
</feature>
<dbReference type="Pfam" id="PF21082">
    <property type="entry name" value="MS_channel_3rd"/>
    <property type="match status" value="1"/>
</dbReference>
<feature type="signal peptide" evidence="8">
    <location>
        <begin position="1"/>
        <end position="23"/>
    </location>
</feature>
<dbReference type="Gene3D" id="3.30.70.100">
    <property type="match status" value="1"/>
</dbReference>
<dbReference type="InterPro" id="IPR023408">
    <property type="entry name" value="MscS_beta-dom_sf"/>
</dbReference>